<dbReference type="EC" id="4.1.1.37" evidence="6 11"/>
<evidence type="ECO:0000256" key="4">
    <source>
        <dbReference type="ARBA" id="ARBA00009935"/>
    </source>
</evidence>
<dbReference type="PANTHER" id="PTHR21091:SF169">
    <property type="entry name" value="UROPORPHYRINOGEN DECARBOXYLASE"/>
    <property type="match status" value="1"/>
</dbReference>
<keyword evidence="16" id="KW-1185">Reference proteome</keyword>
<dbReference type="AlphaFoldDB" id="A0AAV9J1Q1"/>
<keyword evidence="7 11" id="KW-0210">Decarboxylase</keyword>
<accession>A0AAV9J1Q1</accession>
<keyword evidence="9 11" id="KW-0627">Porphyrin biosynthesis</keyword>
<comment type="catalytic activity">
    <reaction evidence="10 11">
        <text>uroporphyrinogen III + 4 H(+) = coproporphyrinogen III + 4 CO2</text>
        <dbReference type="Rhea" id="RHEA:19865"/>
        <dbReference type="ChEBI" id="CHEBI:15378"/>
        <dbReference type="ChEBI" id="CHEBI:16526"/>
        <dbReference type="ChEBI" id="CHEBI:57308"/>
        <dbReference type="ChEBI" id="CHEBI:57309"/>
        <dbReference type="EC" id="4.1.1.37"/>
    </reaction>
</comment>
<comment type="function">
    <text evidence="1">Catalyzes the decarboxylation of four acetate groups of uroporphyrinogen-III to yield coproporphyrinogen-III.</text>
</comment>
<sequence>MGFVGTWPLAAPKHFSSARSIELRRCDRRCCRSNLRMTSASAASGPSPSPATPSTAPLLVRAARGEAVPRPPVWVMRQAGRHMAVYRELSKRHPSFRERSEVAELSTEISLQPYRAYRPDGVILFSDILTPLPGMGIPFDIPDRGPVIDPPIRGWADVERMHPIDPASATPFVRETLQALRRQVDADTAVLGFVGAPWTMLTYCIEGGGSKSYSTIKKMAFSDPQLLHALLGKMADNIAIYAAFQIESGADAVQLFDSWAGQLSPVDFDEFAAPYQRRVIEQVKRKHPKVPLILYISQGSPLLERMRDVGADVISVDWTVNMDAARARLGAQVAVQGNVDPACLLGSKPLIRERVLDTIRRAGSRGHIVNLGHGVLPETPEENVMEFFRTVQNFRYS</sequence>
<comment type="similarity">
    <text evidence="4 12">Belongs to the uroporphyrinogen decarboxylase family.</text>
</comment>
<dbReference type="Proteomes" id="UP001301350">
    <property type="component" value="Unassembled WGS sequence"/>
</dbReference>
<comment type="caution">
    <text evidence="15">The sequence shown here is derived from an EMBL/GenBank/DDBJ whole genome shotgun (WGS) entry which is preliminary data.</text>
</comment>
<evidence type="ECO:0000256" key="9">
    <source>
        <dbReference type="ARBA" id="ARBA00023244"/>
    </source>
</evidence>
<dbReference type="InterPro" id="IPR038071">
    <property type="entry name" value="UROD/MetE-like_sf"/>
</dbReference>
<dbReference type="FunFam" id="3.20.20.210:FF:000006">
    <property type="entry name" value="Uroporphyrinogen decarboxylase"/>
    <property type="match status" value="1"/>
</dbReference>
<dbReference type="InterPro" id="IPR000257">
    <property type="entry name" value="Uroporphyrinogen_deCOase"/>
</dbReference>
<evidence type="ECO:0000256" key="8">
    <source>
        <dbReference type="ARBA" id="ARBA00023239"/>
    </source>
</evidence>
<dbReference type="Gene3D" id="3.20.20.210">
    <property type="match status" value="1"/>
</dbReference>
<evidence type="ECO:0000256" key="11">
    <source>
        <dbReference type="RuleBase" id="RU000554"/>
    </source>
</evidence>
<dbReference type="PROSITE" id="PS00907">
    <property type="entry name" value="UROD_2"/>
    <property type="match status" value="1"/>
</dbReference>
<proteinExistence type="inferred from homology"/>
<evidence type="ECO:0000259" key="13">
    <source>
        <dbReference type="PROSITE" id="PS00906"/>
    </source>
</evidence>
<name>A0AAV9J1Q1_CYACA</name>
<dbReference type="CDD" id="cd00717">
    <property type="entry name" value="URO-D"/>
    <property type="match status" value="1"/>
</dbReference>
<evidence type="ECO:0000256" key="6">
    <source>
        <dbReference type="ARBA" id="ARBA00012288"/>
    </source>
</evidence>
<dbReference type="InterPro" id="IPR006361">
    <property type="entry name" value="Uroporphyrinogen_deCO2ase_HemE"/>
</dbReference>
<gene>
    <name evidence="15" type="ORF">CDCA_CDCA15G3988</name>
</gene>
<dbReference type="SUPFAM" id="SSF51726">
    <property type="entry name" value="UROD/MetE-like"/>
    <property type="match status" value="1"/>
</dbReference>
<evidence type="ECO:0000313" key="15">
    <source>
        <dbReference type="EMBL" id="KAK4537963.1"/>
    </source>
</evidence>
<comment type="subcellular location">
    <subcellularLocation>
        <location evidence="2">Plastid</location>
        <location evidence="2">Chloroplast</location>
    </subcellularLocation>
</comment>
<protein>
    <recommendedName>
        <fullName evidence="6 11">Uroporphyrinogen decarboxylase</fullName>
        <ecNumber evidence="6 11">4.1.1.37</ecNumber>
    </recommendedName>
</protein>
<dbReference type="Pfam" id="PF01208">
    <property type="entry name" value="URO-D"/>
    <property type="match status" value="1"/>
</dbReference>
<evidence type="ECO:0000259" key="14">
    <source>
        <dbReference type="PROSITE" id="PS00907"/>
    </source>
</evidence>
<dbReference type="HAMAP" id="MF_00218">
    <property type="entry name" value="URO_D"/>
    <property type="match status" value="1"/>
</dbReference>
<feature type="domain" description="Uroporphyrinogen decarboxylase (URO-D)" evidence="14">
    <location>
        <begin position="191"/>
        <end position="207"/>
    </location>
</feature>
<dbReference type="GO" id="GO:0004853">
    <property type="term" value="F:uroporphyrinogen decarboxylase activity"/>
    <property type="evidence" value="ECO:0007669"/>
    <property type="project" value="UniProtKB-EC"/>
</dbReference>
<evidence type="ECO:0000256" key="5">
    <source>
        <dbReference type="ARBA" id="ARBA00011738"/>
    </source>
</evidence>
<evidence type="ECO:0000256" key="2">
    <source>
        <dbReference type="ARBA" id="ARBA00004229"/>
    </source>
</evidence>
<evidence type="ECO:0000313" key="16">
    <source>
        <dbReference type="Proteomes" id="UP001301350"/>
    </source>
</evidence>
<dbReference type="GO" id="GO:0006779">
    <property type="term" value="P:porphyrin-containing compound biosynthetic process"/>
    <property type="evidence" value="ECO:0007669"/>
    <property type="project" value="UniProtKB-KW"/>
</dbReference>
<keyword evidence="8 11" id="KW-0456">Lyase</keyword>
<feature type="domain" description="Uroporphyrinogen decarboxylase (URO-D)" evidence="13">
    <location>
        <begin position="72"/>
        <end position="81"/>
    </location>
</feature>
<dbReference type="EMBL" id="JANCYW010000015">
    <property type="protein sequence ID" value="KAK4537963.1"/>
    <property type="molecule type" value="Genomic_DNA"/>
</dbReference>
<evidence type="ECO:0000256" key="12">
    <source>
        <dbReference type="RuleBase" id="RU004169"/>
    </source>
</evidence>
<dbReference type="PANTHER" id="PTHR21091">
    <property type="entry name" value="METHYLTETRAHYDROFOLATE:HOMOCYSTEINE METHYLTRANSFERASE RELATED"/>
    <property type="match status" value="1"/>
</dbReference>
<evidence type="ECO:0000256" key="7">
    <source>
        <dbReference type="ARBA" id="ARBA00022793"/>
    </source>
</evidence>
<reference evidence="15 16" key="1">
    <citation type="submission" date="2022-07" db="EMBL/GenBank/DDBJ databases">
        <title>Genome-wide signatures of adaptation to extreme environments.</title>
        <authorList>
            <person name="Cho C.H."/>
            <person name="Yoon H.S."/>
        </authorList>
    </citation>
    <scope>NUCLEOTIDE SEQUENCE [LARGE SCALE GENOMIC DNA]</scope>
    <source>
        <strain evidence="15 16">DBV 063 E5</strain>
    </source>
</reference>
<dbReference type="GO" id="GO:0009507">
    <property type="term" value="C:chloroplast"/>
    <property type="evidence" value="ECO:0007669"/>
    <property type="project" value="UniProtKB-SubCell"/>
</dbReference>
<evidence type="ECO:0000256" key="1">
    <source>
        <dbReference type="ARBA" id="ARBA00002448"/>
    </source>
</evidence>
<comment type="pathway">
    <text evidence="3 11">Porphyrin-containing compound metabolism; protoporphyrin-IX biosynthesis; coproporphyrinogen-III from 5-aminolevulinate: step 4/4.</text>
</comment>
<dbReference type="NCBIfam" id="TIGR01464">
    <property type="entry name" value="hemE"/>
    <property type="match status" value="1"/>
</dbReference>
<evidence type="ECO:0000256" key="3">
    <source>
        <dbReference type="ARBA" id="ARBA00004804"/>
    </source>
</evidence>
<evidence type="ECO:0000256" key="10">
    <source>
        <dbReference type="ARBA" id="ARBA00048033"/>
    </source>
</evidence>
<organism evidence="15 16">
    <name type="scientific">Cyanidium caldarium</name>
    <name type="common">Red alga</name>
    <dbReference type="NCBI Taxonomy" id="2771"/>
    <lineage>
        <taxon>Eukaryota</taxon>
        <taxon>Rhodophyta</taxon>
        <taxon>Bangiophyceae</taxon>
        <taxon>Cyanidiales</taxon>
        <taxon>Cyanidiaceae</taxon>
        <taxon>Cyanidium</taxon>
    </lineage>
</organism>
<dbReference type="PROSITE" id="PS00906">
    <property type="entry name" value="UROD_1"/>
    <property type="match status" value="1"/>
</dbReference>
<comment type="subunit">
    <text evidence="5">Homodimer.</text>
</comment>